<feature type="transmembrane region" description="Helical" evidence="7">
    <location>
        <begin position="246"/>
        <end position="265"/>
    </location>
</feature>
<feature type="transmembrane region" description="Helical" evidence="7">
    <location>
        <begin position="182"/>
        <end position="200"/>
    </location>
</feature>
<comment type="subcellular location">
    <subcellularLocation>
        <location evidence="1">Membrane</location>
        <topology evidence="1">Multi-pass membrane protein</topology>
    </subcellularLocation>
</comment>
<protein>
    <submittedName>
        <fullName evidence="9">DMT family transporter</fullName>
    </submittedName>
</protein>
<dbReference type="PANTHER" id="PTHR32322">
    <property type="entry name" value="INNER MEMBRANE TRANSPORTER"/>
    <property type="match status" value="1"/>
</dbReference>
<evidence type="ECO:0000256" key="3">
    <source>
        <dbReference type="ARBA" id="ARBA00022692"/>
    </source>
</evidence>
<feature type="transmembrane region" description="Helical" evidence="7">
    <location>
        <begin position="129"/>
        <end position="148"/>
    </location>
</feature>
<keyword evidence="10" id="KW-1185">Reference proteome</keyword>
<keyword evidence="4 7" id="KW-1133">Transmembrane helix</keyword>
<name>A0ABU9BAD9_9BURK</name>
<dbReference type="Proteomes" id="UP001368500">
    <property type="component" value="Unassembled WGS sequence"/>
</dbReference>
<dbReference type="InterPro" id="IPR050638">
    <property type="entry name" value="AA-Vitamin_Transporters"/>
</dbReference>
<feature type="domain" description="EamA" evidence="8">
    <location>
        <begin position="47"/>
        <end position="166"/>
    </location>
</feature>
<dbReference type="InterPro" id="IPR037185">
    <property type="entry name" value="EmrE-like"/>
</dbReference>
<proteinExistence type="inferred from homology"/>
<gene>
    <name evidence="9" type="ORF">AACH11_12970</name>
</gene>
<evidence type="ECO:0000256" key="5">
    <source>
        <dbReference type="ARBA" id="ARBA00023136"/>
    </source>
</evidence>
<dbReference type="Pfam" id="PF00892">
    <property type="entry name" value="EamA"/>
    <property type="match status" value="2"/>
</dbReference>
<evidence type="ECO:0000313" key="10">
    <source>
        <dbReference type="Proteomes" id="UP001368500"/>
    </source>
</evidence>
<feature type="transmembrane region" description="Helical" evidence="7">
    <location>
        <begin position="157"/>
        <end position="176"/>
    </location>
</feature>
<feature type="transmembrane region" description="Helical" evidence="7">
    <location>
        <begin position="46"/>
        <end position="64"/>
    </location>
</feature>
<feature type="transmembrane region" description="Helical" evidence="7">
    <location>
        <begin position="302"/>
        <end position="321"/>
    </location>
</feature>
<evidence type="ECO:0000256" key="7">
    <source>
        <dbReference type="SAM" id="Phobius"/>
    </source>
</evidence>
<feature type="compositionally biased region" description="Low complexity" evidence="6">
    <location>
        <begin position="1"/>
        <end position="10"/>
    </location>
</feature>
<feature type="transmembrane region" description="Helical" evidence="7">
    <location>
        <begin position="272"/>
        <end position="296"/>
    </location>
</feature>
<evidence type="ECO:0000256" key="2">
    <source>
        <dbReference type="ARBA" id="ARBA00007362"/>
    </source>
</evidence>
<dbReference type="EMBL" id="JBBUTF010000011">
    <property type="protein sequence ID" value="MEK8026876.1"/>
    <property type="molecule type" value="Genomic_DNA"/>
</dbReference>
<evidence type="ECO:0000256" key="4">
    <source>
        <dbReference type="ARBA" id="ARBA00022989"/>
    </source>
</evidence>
<comment type="similarity">
    <text evidence="2">Belongs to the EamA transporter family.</text>
</comment>
<comment type="caution">
    <text evidence="9">The sequence shown here is derived from an EMBL/GenBank/DDBJ whole genome shotgun (WGS) entry which is preliminary data.</text>
</comment>
<feature type="transmembrane region" description="Helical" evidence="7">
    <location>
        <begin position="70"/>
        <end position="89"/>
    </location>
</feature>
<feature type="transmembrane region" description="Helical" evidence="7">
    <location>
        <begin position="212"/>
        <end position="234"/>
    </location>
</feature>
<dbReference type="RefSeq" id="WP_341374659.1">
    <property type="nucleotide sequence ID" value="NZ_JBBUTF010000011.1"/>
</dbReference>
<dbReference type="SUPFAM" id="SSF103481">
    <property type="entry name" value="Multidrug resistance efflux transporter EmrE"/>
    <property type="match status" value="2"/>
</dbReference>
<dbReference type="InterPro" id="IPR000620">
    <property type="entry name" value="EamA_dom"/>
</dbReference>
<sequence length="322" mass="32727">MSLQPSAPSSSPVPCPVAPGRADRAGPADGQVLSSARERTRGLRDGLLGVLIFSASLPATRLAVVDLPPLFLTGARAVLAALLAALVLAGVRAPRPARGDLLPLAVVAAGCVLAFPLLTALALRELSAARAMVFTGLLPLATAACAVWRGGARPRPVFWLCALAGAACVGAYALALDASASGAGDALMAAAVLACGAGYAEGARLTPRLGGWQVICWALVLAVPAMALLTWATWPADLSTVRPSAWAGLAYVSVFSMLVGFVFWYRGLARGGVAAVSQLQLLQPFLGLGLAAVLLGEPVRPAMVATALAVIACVAAARRWAR</sequence>
<evidence type="ECO:0000259" key="8">
    <source>
        <dbReference type="Pfam" id="PF00892"/>
    </source>
</evidence>
<keyword evidence="3 7" id="KW-0812">Transmembrane</keyword>
<dbReference type="PANTHER" id="PTHR32322:SF2">
    <property type="entry name" value="EAMA DOMAIN-CONTAINING PROTEIN"/>
    <property type="match status" value="1"/>
</dbReference>
<feature type="domain" description="EamA" evidence="8">
    <location>
        <begin position="184"/>
        <end position="314"/>
    </location>
</feature>
<evidence type="ECO:0000256" key="1">
    <source>
        <dbReference type="ARBA" id="ARBA00004141"/>
    </source>
</evidence>
<feature type="transmembrane region" description="Helical" evidence="7">
    <location>
        <begin position="101"/>
        <end position="123"/>
    </location>
</feature>
<evidence type="ECO:0000256" key="6">
    <source>
        <dbReference type="SAM" id="MobiDB-lite"/>
    </source>
</evidence>
<keyword evidence="5 7" id="KW-0472">Membrane</keyword>
<accession>A0ABU9BAD9</accession>
<evidence type="ECO:0000313" key="9">
    <source>
        <dbReference type="EMBL" id="MEK8026876.1"/>
    </source>
</evidence>
<feature type="region of interest" description="Disordered" evidence="6">
    <location>
        <begin position="1"/>
        <end position="35"/>
    </location>
</feature>
<organism evidence="9 10">
    <name type="scientific">Pseudaquabacterium rugosum</name>
    <dbReference type="NCBI Taxonomy" id="2984194"/>
    <lineage>
        <taxon>Bacteria</taxon>
        <taxon>Pseudomonadati</taxon>
        <taxon>Pseudomonadota</taxon>
        <taxon>Betaproteobacteria</taxon>
        <taxon>Burkholderiales</taxon>
        <taxon>Sphaerotilaceae</taxon>
        <taxon>Pseudaquabacterium</taxon>
    </lineage>
</organism>
<reference evidence="9 10" key="1">
    <citation type="submission" date="2024-04" db="EMBL/GenBank/DDBJ databases">
        <title>Novel species of the genus Ideonella isolated from streams.</title>
        <authorList>
            <person name="Lu H."/>
        </authorList>
    </citation>
    <scope>NUCLEOTIDE SEQUENCE [LARGE SCALE GENOMIC DNA]</scope>
    <source>
        <strain evidence="9 10">BYS139W</strain>
    </source>
</reference>